<protein>
    <submittedName>
        <fullName evidence="2">Cobyrinic acid ac-diamide synthase</fullName>
    </submittedName>
</protein>
<sequence>MEEITSHQLTDVVSVTNFKGGVGKTTTVQTLAACLHKIHPGKRVVVMDLDPQCNLSFLLGWNDLRKTLPEYARMTIYDAMTKVTKIPIYSSPEGIFYVPGSAEMQNIDVSLFGQNIPRLVLAKCVMQGYFNMTQGDIDEKEATGNVFDDFDYMLIDCPPSLSQSTCNAMAMATTLLVPIQMEGLSVTGVGSILEQARQIQKELNPNLANMLLLPTMVNSQLIITNELQDFLENNFEDSLIPTPIHRSVKVAEAQTRMTNVINYAPNCRAAEDYMKVAKTIFGEE</sequence>
<reference evidence="3" key="1">
    <citation type="journal article" date="2011" name="Stand. Genomic Sci.">
        <title>Non-contiguous finished genome sequence of the opportunistic oral pathogen Prevotella multisaccharivorax type strain (PPPA20).</title>
        <authorList>
            <person name="Pati A."/>
            <person name="Gronow S."/>
            <person name="Lu M."/>
            <person name="Lapidus A."/>
            <person name="Nolan M."/>
            <person name="Lucas S."/>
            <person name="Hammon N."/>
            <person name="Deshpande S."/>
            <person name="Cheng J.F."/>
            <person name="Tapia R."/>
            <person name="Han C."/>
            <person name="Goodwin L."/>
            <person name="Pitluck S."/>
            <person name="Liolios K."/>
            <person name="Pagani I."/>
            <person name="Mavromatis K."/>
            <person name="Mikhailova N."/>
            <person name="Huntemann M."/>
            <person name="Chen A."/>
            <person name="Palaniappan K."/>
            <person name="Land M."/>
            <person name="Hauser L."/>
            <person name="Detter J.C."/>
            <person name="Brambilla E.M."/>
            <person name="Rohde M."/>
            <person name="Goker M."/>
            <person name="Woyke T."/>
            <person name="Bristow J."/>
            <person name="Eisen J.A."/>
            <person name="Markowitz V."/>
            <person name="Hugenholtz P."/>
            <person name="Kyrpides N.C."/>
            <person name="Klenk H.P."/>
            <person name="Ivanova N."/>
        </authorList>
    </citation>
    <scope>NUCLEOTIDE SEQUENCE [LARGE SCALE GENOMIC DNA]</scope>
    <source>
        <strain evidence="3">DSM 17128</strain>
    </source>
</reference>
<dbReference type="eggNOG" id="COG1192">
    <property type="taxonomic scope" value="Bacteria"/>
</dbReference>
<dbReference type="EMBL" id="GL945017">
    <property type="protein sequence ID" value="EGN56559.1"/>
    <property type="molecule type" value="Genomic_DNA"/>
</dbReference>
<gene>
    <name evidence="2" type="ORF">Premu_1119</name>
</gene>
<dbReference type="InterPro" id="IPR027417">
    <property type="entry name" value="P-loop_NTPase"/>
</dbReference>
<dbReference type="CDD" id="cd02042">
    <property type="entry name" value="ParAB_family"/>
    <property type="match status" value="1"/>
</dbReference>
<proteinExistence type="predicted"/>
<dbReference type="Pfam" id="PF13614">
    <property type="entry name" value="AAA_31"/>
    <property type="match status" value="1"/>
</dbReference>
<keyword evidence="3" id="KW-1185">Reference proteome</keyword>
<dbReference type="InterPro" id="IPR050678">
    <property type="entry name" value="DNA_Partitioning_ATPase"/>
</dbReference>
<dbReference type="STRING" id="688246.Premu_1119"/>
<dbReference type="Proteomes" id="UP000002772">
    <property type="component" value="Unassembled WGS sequence"/>
</dbReference>
<dbReference type="PANTHER" id="PTHR13696:SF52">
    <property type="entry name" value="PARA FAMILY PROTEIN CT_582"/>
    <property type="match status" value="1"/>
</dbReference>
<dbReference type="PANTHER" id="PTHR13696">
    <property type="entry name" value="P-LOOP CONTAINING NUCLEOSIDE TRIPHOSPHATE HYDROLASE"/>
    <property type="match status" value="1"/>
</dbReference>
<dbReference type="SUPFAM" id="SSF52540">
    <property type="entry name" value="P-loop containing nucleoside triphosphate hydrolases"/>
    <property type="match status" value="1"/>
</dbReference>
<evidence type="ECO:0000313" key="3">
    <source>
        <dbReference type="Proteomes" id="UP000002772"/>
    </source>
</evidence>
<dbReference type="Gene3D" id="3.40.50.300">
    <property type="entry name" value="P-loop containing nucleotide triphosphate hydrolases"/>
    <property type="match status" value="1"/>
</dbReference>
<evidence type="ECO:0000259" key="1">
    <source>
        <dbReference type="Pfam" id="PF13614"/>
    </source>
</evidence>
<dbReference type="InterPro" id="IPR025669">
    <property type="entry name" value="AAA_dom"/>
</dbReference>
<dbReference type="HOGENOM" id="CLU_037612_1_4_10"/>
<accession>F8N8J2</accession>
<name>F8N8J2_9BACT</name>
<dbReference type="AlphaFoldDB" id="F8N8J2"/>
<organism evidence="2 3">
    <name type="scientific">Hallella multisaccharivorax DSM 17128</name>
    <dbReference type="NCBI Taxonomy" id="688246"/>
    <lineage>
        <taxon>Bacteria</taxon>
        <taxon>Pseudomonadati</taxon>
        <taxon>Bacteroidota</taxon>
        <taxon>Bacteroidia</taxon>
        <taxon>Bacteroidales</taxon>
        <taxon>Prevotellaceae</taxon>
        <taxon>Hallella</taxon>
    </lineage>
</organism>
<dbReference type="RefSeq" id="WP_007573733.1">
    <property type="nucleotide sequence ID" value="NZ_BPTS01000001.1"/>
</dbReference>
<evidence type="ECO:0000313" key="2">
    <source>
        <dbReference type="EMBL" id="EGN56559.1"/>
    </source>
</evidence>
<feature type="domain" description="AAA" evidence="1">
    <location>
        <begin position="11"/>
        <end position="208"/>
    </location>
</feature>